<evidence type="ECO:0000313" key="1">
    <source>
        <dbReference type="EMBL" id="PKU40111.1"/>
    </source>
</evidence>
<proteinExistence type="predicted"/>
<gene>
    <name evidence="1" type="ORF">llap_9584</name>
</gene>
<dbReference type="AlphaFoldDB" id="A0A2I0U246"/>
<dbReference type="OrthoDB" id="10063766at2759"/>
<name>A0A2I0U246_LIMLA</name>
<reference evidence="2" key="2">
    <citation type="submission" date="2017-12" db="EMBL/GenBank/DDBJ databases">
        <title>Genome sequence of the Bar-tailed Godwit (Limosa lapponica baueri).</title>
        <authorList>
            <person name="Lima N.C.B."/>
            <person name="Parody-Merino A.M."/>
            <person name="Battley P.F."/>
            <person name="Fidler A.E."/>
            <person name="Prosdocimi F."/>
        </authorList>
    </citation>
    <scope>NUCLEOTIDE SEQUENCE [LARGE SCALE GENOMIC DNA]</scope>
</reference>
<protein>
    <submittedName>
        <fullName evidence="1">Uncharacterized protein</fullName>
    </submittedName>
</protein>
<dbReference type="Proteomes" id="UP000233556">
    <property type="component" value="Unassembled WGS sequence"/>
</dbReference>
<keyword evidence="2" id="KW-1185">Reference proteome</keyword>
<accession>A0A2I0U246</accession>
<dbReference type="EMBL" id="KZ506335">
    <property type="protein sequence ID" value="PKU40111.1"/>
    <property type="molecule type" value="Genomic_DNA"/>
</dbReference>
<evidence type="ECO:0000313" key="2">
    <source>
        <dbReference type="Proteomes" id="UP000233556"/>
    </source>
</evidence>
<organism evidence="1 2">
    <name type="scientific">Limosa lapponica baueri</name>
    <dbReference type="NCBI Taxonomy" id="1758121"/>
    <lineage>
        <taxon>Eukaryota</taxon>
        <taxon>Metazoa</taxon>
        <taxon>Chordata</taxon>
        <taxon>Craniata</taxon>
        <taxon>Vertebrata</taxon>
        <taxon>Euteleostomi</taxon>
        <taxon>Archelosauria</taxon>
        <taxon>Archosauria</taxon>
        <taxon>Dinosauria</taxon>
        <taxon>Saurischia</taxon>
        <taxon>Theropoda</taxon>
        <taxon>Coelurosauria</taxon>
        <taxon>Aves</taxon>
        <taxon>Neognathae</taxon>
        <taxon>Neoaves</taxon>
        <taxon>Charadriiformes</taxon>
        <taxon>Scolopacidae</taxon>
        <taxon>Limosa</taxon>
    </lineage>
</organism>
<sequence length="113" mass="13182">MVSLSLSLPPSWQGPSWAPQFKKDRELLERVQCRTTKMTKGLEHLSYEERLRVLGLFRLEKRRLREDLISAYQYLKGGVKRMGSGSSQWCLYKGQWAQTGTQEIPSQHEEKLV</sequence>
<reference evidence="2" key="1">
    <citation type="submission" date="2017-11" db="EMBL/GenBank/DDBJ databases">
        <authorList>
            <person name="Lima N.C."/>
            <person name="Parody-Merino A.M."/>
            <person name="Battley P.F."/>
            <person name="Fidler A.E."/>
            <person name="Prosdocimi F."/>
        </authorList>
    </citation>
    <scope>NUCLEOTIDE SEQUENCE [LARGE SCALE GENOMIC DNA]</scope>
</reference>